<dbReference type="Gene3D" id="1.20.1070.10">
    <property type="entry name" value="Rhodopsin 7-helix transmembrane proteins"/>
    <property type="match status" value="1"/>
</dbReference>
<protein>
    <submittedName>
        <fullName evidence="7">G protein-coupled receptor</fullName>
    </submittedName>
</protein>
<dbReference type="WBParaSite" id="PSAMB.scaffold235size63155.g3629.t1">
    <property type="protein sequence ID" value="PSAMB.scaffold235size63155.g3629.t1"/>
    <property type="gene ID" value="PSAMB.scaffold235size63155.g3629"/>
</dbReference>
<keyword evidence="2 5" id="KW-0812">Transmembrane</keyword>
<dbReference type="SUPFAM" id="SSF81321">
    <property type="entry name" value="Family A G protein-coupled receptor-like"/>
    <property type="match status" value="1"/>
</dbReference>
<proteinExistence type="predicted"/>
<keyword evidence="3 5" id="KW-1133">Transmembrane helix</keyword>
<dbReference type="InterPro" id="IPR019408">
    <property type="entry name" value="7TM_GPCR_serpentine_rcpt_Srab"/>
</dbReference>
<feature type="transmembrane region" description="Helical" evidence="5">
    <location>
        <begin position="6"/>
        <end position="22"/>
    </location>
</feature>
<dbReference type="GO" id="GO:0016020">
    <property type="term" value="C:membrane"/>
    <property type="evidence" value="ECO:0007669"/>
    <property type="project" value="UniProtKB-SubCell"/>
</dbReference>
<feature type="transmembrane region" description="Helical" evidence="5">
    <location>
        <begin position="82"/>
        <end position="105"/>
    </location>
</feature>
<evidence type="ECO:0000256" key="1">
    <source>
        <dbReference type="ARBA" id="ARBA00004141"/>
    </source>
</evidence>
<dbReference type="AlphaFoldDB" id="A0A914VRC7"/>
<keyword evidence="6" id="KW-1185">Reference proteome</keyword>
<reference evidence="7" key="1">
    <citation type="submission" date="2022-11" db="UniProtKB">
        <authorList>
            <consortium name="WormBaseParasite"/>
        </authorList>
    </citation>
    <scope>IDENTIFICATION</scope>
</reference>
<keyword evidence="4 5" id="KW-0472">Membrane</keyword>
<dbReference type="InterPro" id="IPR053286">
    <property type="entry name" value="Nematode_rcpt-like_srab"/>
</dbReference>
<sequence>MSLTAVELIALGILYGLLRYNAKKKKRLQEASLTQKYQVDENLRSIRLLIPMMITYFCCFMPPLIAFPLYYAIDSSPDPRQYSIFVEAVNSMILYAVLLPAVLFWRHKSLRDNLRKSMGIFDRVEPEGARADGRTREQVRHFALLSYAWEREITQ</sequence>
<organism evidence="6 7">
    <name type="scientific">Plectus sambesii</name>
    <dbReference type="NCBI Taxonomy" id="2011161"/>
    <lineage>
        <taxon>Eukaryota</taxon>
        <taxon>Metazoa</taxon>
        <taxon>Ecdysozoa</taxon>
        <taxon>Nematoda</taxon>
        <taxon>Chromadorea</taxon>
        <taxon>Plectida</taxon>
        <taxon>Plectina</taxon>
        <taxon>Plectoidea</taxon>
        <taxon>Plectidae</taxon>
        <taxon>Plectus</taxon>
    </lineage>
</organism>
<evidence type="ECO:0000256" key="2">
    <source>
        <dbReference type="ARBA" id="ARBA00022692"/>
    </source>
</evidence>
<dbReference type="Pfam" id="PF10292">
    <property type="entry name" value="7TM_GPCR_Srab"/>
    <property type="match status" value="1"/>
</dbReference>
<evidence type="ECO:0000256" key="5">
    <source>
        <dbReference type="SAM" id="Phobius"/>
    </source>
</evidence>
<evidence type="ECO:0000313" key="7">
    <source>
        <dbReference type="WBParaSite" id="PSAMB.scaffold235size63155.g3629.t1"/>
    </source>
</evidence>
<evidence type="ECO:0000256" key="3">
    <source>
        <dbReference type="ARBA" id="ARBA00022989"/>
    </source>
</evidence>
<dbReference type="PANTHER" id="PTHR46561">
    <property type="entry name" value="SERPENTINE RECEPTOR, CLASS AB (CLASS A-LIKE)-RELATED"/>
    <property type="match status" value="1"/>
</dbReference>
<dbReference type="PANTHER" id="PTHR46561:SF11">
    <property type="entry name" value="SERPENTINE RECEPTOR CLASS ALPHA_BETA-14"/>
    <property type="match status" value="1"/>
</dbReference>
<evidence type="ECO:0000256" key="4">
    <source>
        <dbReference type="ARBA" id="ARBA00023136"/>
    </source>
</evidence>
<comment type="subcellular location">
    <subcellularLocation>
        <location evidence="1">Membrane</location>
        <topology evidence="1">Multi-pass membrane protein</topology>
    </subcellularLocation>
</comment>
<evidence type="ECO:0000313" key="6">
    <source>
        <dbReference type="Proteomes" id="UP000887566"/>
    </source>
</evidence>
<feature type="transmembrane region" description="Helical" evidence="5">
    <location>
        <begin position="48"/>
        <end position="70"/>
    </location>
</feature>
<name>A0A914VRC7_9BILA</name>
<accession>A0A914VRC7</accession>
<dbReference type="Proteomes" id="UP000887566">
    <property type="component" value="Unplaced"/>
</dbReference>